<dbReference type="Gene3D" id="3.40.50.1100">
    <property type="match status" value="2"/>
</dbReference>
<dbReference type="GO" id="GO:0006535">
    <property type="term" value="P:cysteine biosynthetic process from serine"/>
    <property type="evidence" value="ECO:0007669"/>
    <property type="project" value="InterPro"/>
</dbReference>
<dbReference type="InterPro" id="IPR001926">
    <property type="entry name" value="TrpB-like_PALP"/>
</dbReference>
<sequence>MKVYNNILETIGNTPIVRLNKMTKDLEGDFLAKVETTNPGNSVKDRMAVKMIDEAEKQGLIKPGGTVIEGTSGNTGMGLALACIIRGYKLICVLSDKQSKEKMDILRAVGAEVVVCPTNVEPEDPRSYYSVSKRLAEETPNSWYVNQYDNLANREAHYESTGPEIWEQTEGKITHFVVGVGTGGTISGVGKYLKEKNPDVKIIGIDTYGSVFKKYHETGIFDENEIYPYITEGIGEDILPKNVDFSVIDHFEKVTDKDAAIYTRKLALEEGIFVGNSAGSAIKGILQMKDMFKKDDVVVVLFHDHGSRYVGKMFNDDWMRDRGFLEENHKSAEDLLENHKDQPLVTVGVEELVSHAVAKMRQYKISQIPVTKDGEFVGLIDETALINQLVDNNELKDEAIGNIMGPKLPIVKSSTSIKELSKLINKEMPAVLVELENGKHHIITRHDVIGAMA</sequence>
<keyword evidence="7" id="KW-1185">Reference proteome</keyword>
<dbReference type="SUPFAM" id="SSF53686">
    <property type="entry name" value="Tryptophan synthase beta subunit-like PLP-dependent enzymes"/>
    <property type="match status" value="1"/>
</dbReference>
<protein>
    <submittedName>
        <fullName evidence="6">Pyridoxal-phosphate dependent enzyme</fullName>
    </submittedName>
</protein>
<comment type="cofactor">
    <cofactor evidence="1">
        <name>pyridoxal 5'-phosphate</name>
        <dbReference type="ChEBI" id="CHEBI:597326"/>
    </cofactor>
</comment>
<dbReference type="InterPro" id="IPR046342">
    <property type="entry name" value="CBS_dom_sf"/>
</dbReference>
<dbReference type="FunFam" id="3.40.50.1100:FF:000118">
    <property type="entry name" value="Related to CYS4-cystathionine beta-synthase"/>
    <property type="match status" value="1"/>
</dbReference>
<evidence type="ECO:0000256" key="2">
    <source>
        <dbReference type="ARBA" id="ARBA00007103"/>
    </source>
</evidence>
<dbReference type="Proteomes" id="UP000257127">
    <property type="component" value="Unassembled WGS sequence"/>
</dbReference>
<dbReference type="Pfam" id="PF00571">
    <property type="entry name" value="CBS"/>
    <property type="match status" value="2"/>
</dbReference>
<dbReference type="PANTHER" id="PTHR10314">
    <property type="entry name" value="CYSTATHIONINE BETA-SYNTHASE"/>
    <property type="match status" value="1"/>
</dbReference>
<dbReference type="GO" id="GO:0016765">
    <property type="term" value="F:transferase activity, transferring alkyl or aryl (other than methyl) groups"/>
    <property type="evidence" value="ECO:0007669"/>
    <property type="project" value="UniProtKB-ARBA"/>
</dbReference>
<dbReference type="InterPro" id="IPR001216">
    <property type="entry name" value="P-phosphate_BS"/>
</dbReference>
<feature type="domain" description="CBS" evidence="5">
    <location>
        <begin position="340"/>
        <end position="395"/>
    </location>
</feature>
<dbReference type="Gene3D" id="3.10.580.10">
    <property type="entry name" value="CBS-domain"/>
    <property type="match status" value="1"/>
</dbReference>
<reference evidence="6 7" key="1">
    <citation type="submission" date="2018-08" db="EMBL/GenBank/DDBJ databases">
        <title>The draft genome squence of Brumimicrobium sp. N62.</title>
        <authorList>
            <person name="Du Z.-J."/>
            <person name="Luo H.-R."/>
        </authorList>
    </citation>
    <scope>NUCLEOTIDE SEQUENCE [LARGE SCALE GENOMIC DNA]</scope>
    <source>
        <strain evidence="6 7">N62</strain>
    </source>
</reference>
<dbReference type="CDD" id="cd01561">
    <property type="entry name" value="CBS_like"/>
    <property type="match status" value="1"/>
</dbReference>
<dbReference type="InterPro" id="IPR050214">
    <property type="entry name" value="Cys_Synth/Cystath_Beta-Synth"/>
</dbReference>
<evidence type="ECO:0000256" key="1">
    <source>
        <dbReference type="ARBA" id="ARBA00001933"/>
    </source>
</evidence>
<dbReference type="InterPro" id="IPR000644">
    <property type="entry name" value="CBS_dom"/>
</dbReference>
<keyword evidence="4" id="KW-0129">CBS domain</keyword>
<comment type="similarity">
    <text evidence="2">Belongs to the cysteine synthase/cystathionine beta-synthase family.</text>
</comment>
<evidence type="ECO:0000313" key="7">
    <source>
        <dbReference type="Proteomes" id="UP000257127"/>
    </source>
</evidence>
<proteinExistence type="inferred from homology"/>
<comment type="caution">
    <text evidence="6">The sequence shown here is derived from an EMBL/GenBank/DDBJ whole genome shotgun (WGS) entry which is preliminary data.</text>
</comment>
<dbReference type="EMBL" id="QURB01000003">
    <property type="protein sequence ID" value="RFC54807.1"/>
    <property type="molecule type" value="Genomic_DNA"/>
</dbReference>
<dbReference type="FunFam" id="3.40.50.1100:FF:000003">
    <property type="entry name" value="Cystathionine beta-synthase"/>
    <property type="match status" value="1"/>
</dbReference>
<dbReference type="PROSITE" id="PS51371">
    <property type="entry name" value="CBS"/>
    <property type="match status" value="1"/>
</dbReference>
<dbReference type="Pfam" id="PF00291">
    <property type="entry name" value="PALP"/>
    <property type="match status" value="1"/>
</dbReference>
<dbReference type="SUPFAM" id="SSF54631">
    <property type="entry name" value="CBS-domain pair"/>
    <property type="match status" value="1"/>
</dbReference>
<dbReference type="AlphaFoldDB" id="A0A3E1EZC6"/>
<accession>A0A3E1EZC6</accession>
<evidence type="ECO:0000256" key="3">
    <source>
        <dbReference type="ARBA" id="ARBA00022898"/>
    </source>
</evidence>
<dbReference type="InterPro" id="IPR036052">
    <property type="entry name" value="TrpB-like_PALP_sf"/>
</dbReference>
<dbReference type="PROSITE" id="PS00901">
    <property type="entry name" value="CYS_SYNTHASE"/>
    <property type="match status" value="1"/>
</dbReference>
<dbReference type="OrthoDB" id="9808024at2"/>
<organism evidence="6 7">
    <name type="scientific">Brumimicrobium aurantiacum</name>
    <dbReference type="NCBI Taxonomy" id="1737063"/>
    <lineage>
        <taxon>Bacteria</taxon>
        <taxon>Pseudomonadati</taxon>
        <taxon>Bacteroidota</taxon>
        <taxon>Flavobacteriia</taxon>
        <taxon>Flavobacteriales</taxon>
        <taxon>Crocinitomicaceae</taxon>
        <taxon>Brumimicrobium</taxon>
    </lineage>
</organism>
<evidence type="ECO:0000259" key="5">
    <source>
        <dbReference type="PROSITE" id="PS51371"/>
    </source>
</evidence>
<evidence type="ECO:0000256" key="4">
    <source>
        <dbReference type="PROSITE-ProRule" id="PRU00703"/>
    </source>
</evidence>
<name>A0A3E1EZC6_9FLAO</name>
<gene>
    <name evidence="6" type="ORF">DXU93_07430</name>
</gene>
<dbReference type="SMART" id="SM00116">
    <property type="entry name" value="CBS"/>
    <property type="match status" value="1"/>
</dbReference>
<dbReference type="RefSeq" id="WP_116880641.1">
    <property type="nucleotide sequence ID" value="NZ_QURB01000003.1"/>
</dbReference>
<keyword evidence="3" id="KW-0663">Pyridoxal phosphate</keyword>
<evidence type="ECO:0000313" key="6">
    <source>
        <dbReference type="EMBL" id="RFC54807.1"/>
    </source>
</evidence>